<comment type="caution">
    <text evidence="5">The sequence shown here is derived from an EMBL/GenBank/DDBJ whole genome shotgun (WGS) entry which is preliminary data.</text>
</comment>
<dbReference type="EMBL" id="MU157880">
    <property type="protein sequence ID" value="KAF9525708.1"/>
    <property type="molecule type" value="Genomic_DNA"/>
</dbReference>
<feature type="signal peptide" evidence="4">
    <location>
        <begin position="1"/>
        <end position="20"/>
    </location>
</feature>
<dbReference type="PANTHER" id="PTHR23023">
    <property type="entry name" value="DIMETHYLANILINE MONOOXYGENASE"/>
    <property type="match status" value="1"/>
</dbReference>
<evidence type="ECO:0000256" key="1">
    <source>
        <dbReference type="ARBA" id="ARBA00022630"/>
    </source>
</evidence>
<dbReference type="InterPro" id="IPR050346">
    <property type="entry name" value="FMO-like"/>
</dbReference>
<dbReference type="Gene3D" id="3.50.50.60">
    <property type="entry name" value="FAD/NAD(P)-binding domain"/>
    <property type="match status" value="4"/>
</dbReference>
<sequence length="466" mass="52418">MLGLVLGSVVLALFNLQATAYQVPLGASSSENTDYTFKGIISYREFLEAGFDVHLFERDTVPGRNWHYTDKVLDKAPIPNAESTIGDYIPSFPPQGAKFPYEQNLRDLIAHRRPYEKACMLDRLFRALPLARRSTDSLGPSVHLRIAGYLRAFASFNGANSNDNNPRISYNTRVELVEKRFNEQGEEAGWTLTLKTLTQAGFDSYKAVWTKLIVATGRFDAPNIPGIPGLVVGQGIPIIHSWQYRRPATYTNKTVLVVVPSSRRSSWSSGKSSISTSGIEFTNGTIMTGFDAVIFANGFRYSFPFLPQYHNPSVSPKEQGPTNLPQTIVTDGTHLRSLYLYIFYIQEPTIGFVNMNIGMEPFTFAEYSSVALSKVWSDKAKIPSTTGLWRWNEERREEYGYGRHYQYLGAGGTERRDDPLFHGLATQHIELRKSAIRSTTMHDIPADGHGNFGDKFENMITADYIW</sequence>
<keyword evidence="1" id="KW-0285">Flavoprotein</keyword>
<dbReference type="InterPro" id="IPR036188">
    <property type="entry name" value="FAD/NAD-bd_sf"/>
</dbReference>
<organism evidence="5 6">
    <name type="scientific">Crepidotus variabilis</name>
    <dbReference type="NCBI Taxonomy" id="179855"/>
    <lineage>
        <taxon>Eukaryota</taxon>
        <taxon>Fungi</taxon>
        <taxon>Dikarya</taxon>
        <taxon>Basidiomycota</taxon>
        <taxon>Agaricomycotina</taxon>
        <taxon>Agaricomycetes</taxon>
        <taxon>Agaricomycetidae</taxon>
        <taxon>Agaricales</taxon>
        <taxon>Agaricineae</taxon>
        <taxon>Crepidotaceae</taxon>
        <taxon>Crepidotus</taxon>
    </lineage>
</organism>
<keyword evidence="4" id="KW-0732">Signal</keyword>
<keyword evidence="3" id="KW-0560">Oxidoreductase</keyword>
<dbReference type="Proteomes" id="UP000807306">
    <property type="component" value="Unassembled WGS sequence"/>
</dbReference>
<name>A0A9P6JMC2_9AGAR</name>
<feature type="chain" id="PRO_5040357355" description="Flavin-containing monooxygenase" evidence="4">
    <location>
        <begin position="21"/>
        <end position="466"/>
    </location>
</feature>
<dbReference type="SUPFAM" id="SSF51905">
    <property type="entry name" value="FAD/NAD(P)-binding domain"/>
    <property type="match status" value="1"/>
</dbReference>
<proteinExistence type="predicted"/>
<evidence type="ECO:0000256" key="2">
    <source>
        <dbReference type="ARBA" id="ARBA00022827"/>
    </source>
</evidence>
<evidence type="ECO:0008006" key="7">
    <source>
        <dbReference type="Google" id="ProtNLM"/>
    </source>
</evidence>
<evidence type="ECO:0000313" key="5">
    <source>
        <dbReference type="EMBL" id="KAF9525708.1"/>
    </source>
</evidence>
<dbReference type="OrthoDB" id="66881at2759"/>
<accession>A0A9P6JMC2</accession>
<dbReference type="AlphaFoldDB" id="A0A9P6JMC2"/>
<evidence type="ECO:0000256" key="3">
    <source>
        <dbReference type="ARBA" id="ARBA00023002"/>
    </source>
</evidence>
<keyword evidence="2" id="KW-0274">FAD</keyword>
<dbReference type="GO" id="GO:0016491">
    <property type="term" value="F:oxidoreductase activity"/>
    <property type="evidence" value="ECO:0007669"/>
    <property type="project" value="UniProtKB-KW"/>
</dbReference>
<gene>
    <name evidence="5" type="ORF">CPB83DRAFT_837911</name>
</gene>
<keyword evidence="6" id="KW-1185">Reference proteome</keyword>
<protein>
    <recommendedName>
        <fullName evidence="7">Flavin-containing monooxygenase</fullName>
    </recommendedName>
</protein>
<evidence type="ECO:0000256" key="4">
    <source>
        <dbReference type="SAM" id="SignalP"/>
    </source>
</evidence>
<reference evidence="5" key="1">
    <citation type="submission" date="2020-11" db="EMBL/GenBank/DDBJ databases">
        <authorList>
            <consortium name="DOE Joint Genome Institute"/>
            <person name="Ahrendt S."/>
            <person name="Riley R."/>
            <person name="Andreopoulos W."/>
            <person name="Labutti K."/>
            <person name="Pangilinan J."/>
            <person name="Ruiz-Duenas F.J."/>
            <person name="Barrasa J.M."/>
            <person name="Sanchez-Garcia M."/>
            <person name="Camarero S."/>
            <person name="Miyauchi S."/>
            <person name="Serrano A."/>
            <person name="Linde D."/>
            <person name="Babiker R."/>
            <person name="Drula E."/>
            <person name="Ayuso-Fernandez I."/>
            <person name="Pacheco R."/>
            <person name="Padilla G."/>
            <person name="Ferreira P."/>
            <person name="Barriuso J."/>
            <person name="Kellner H."/>
            <person name="Castanera R."/>
            <person name="Alfaro M."/>
            <person name="Ramirez L."/>
            <person name="Pisabarro A.G."/>
            <person name="Kuo A."/>
            <person name="Tritt A."/>
            <person name="Lipzen A."/>
            <person name="He G."/>
            <person name="Yan M."/>
            <person name="Ng V."/>
            <person name="Cullen D."/>
            <person name="Martin F."/>
            <person name="Rosso M.-N."/>
            <person name="Henrissat B."/>
            <person name="Hibbett D."/>
            <person name="Martinez A.T."/>
            <person name="Grigoriev I.V."/>
        </authorList>
    </citation>
    <scope>NUCLEOTIDE SEQUENCE</scope>
    <source>
        <strain evidence="5">CBS 506.95</strain>
    </source>
</reference>
<evidence type="ECO:0000313" key="6">
    <source>
        <dbReference type="Proteomes" id="UP000807306"/>
    </source>
</evidence>